<accession>A0A518VBJ2</accession>
<organism evidence="1 2">
    <name type="scientific">Brevibacillus laterosporus</name>
    <name type="common">Bacillus laterosporus</name>
    <dbReference type="NCBI Taxonomy" id="1465"/>
    <lineage>
        <taxon>Bacteria</taxon>
        <taxon>Bacillati</taxon>
        <taxon>Bacillota</taxon>
        <taxon>Bacilli</taxon>
        <taxon>Bacillales</taxon>
        <taxon>Paenibacillaceae</taxon>
        <taxon>Brevibacillus</taxon>
    </lineage>
</organism>
<reference evidence="1 2" key="1">
    <citation type="submission" date="2018-11" db="EMBL/GenBank/DDBJ databases">
        <title>Phylogenetic determinants of toxin gene distribution in genomes of Brevibacillus laterosporus.</title>
        <authorList>
            <person name="Glare T.R."/>
            <person name="Durrant A."/>
            <person name="Berry C."/>
            <person name="Palma L."/>
            <person name="Ormskirk M."/>
            <person name="Cox M.O."/>
        </authorList>
    </citation>
    <scope>NUCLEOTIDE SEQUENCE [LARGE SCALE GENOMIC DNA]</scope>
    <source>
        <strain evidence="1 2">1821L</strain>
    </source>
</reference>
<dbReference type="Proteomes" id="UP000319432">
    <property type="component" value="Chromosome"/>
</dbReference>
<sequence>MSTINYYYINFPKEADRMQVGVTRDMVEEVLSQALIEIKTSRKTVNSFKKQLSAHGVGLADSQRIINGKTPLNKVENSVLCLFLIHIRDFLEGQDLKNKIAAENYFTQHEINEINLMELSTENEELLPYTFSDAKQFELDDYDTSIDAEQLLKLSEGNVIQYNFDTQREAKLLKVATGIIKAPKLNSKAVKEITQLILEDKLFRTTITFNARLNSSDSGQELIFDTKNKTLTVTEGTKLDCLDGFHRLTATINAIKTNPDIKMTFGLRIVNYSQKKAQSLFSQINTFTSQSVSRLAEMRQSHSSYVVKQLREESMLGDKISSGDQLSTDQLVTFTVLDSIIDEVFHPSNIIEAKEVVGLLKETFDSIAMRYPEEFVTNIGKTRKETIINHNQMFNAYVILAKELKNVELPPSHITTLIDKIDFSRSNPLWKEIGVLDNNSSMMTKPKSKIINFFKKLDVKEEINNV</sequence>
<dbReference type="OrthoDB" id="2399905at2"/>
<proteinExistence type="predicted"/>
<keyword evidence="2" id="KW-1185">Reference proteome</keyword>
<gene>
    <name evidence="1" type="ORF">EEL30_19945</name>
</gene>
<dbReference type="InterPro" id="IPR017642">
    <property type="entry name" value="DNA_S_mod_DndB"/>
</dbReference>
<protein>
    <recommendedName>
        <fullName evidence="3">DGQHR domain-containing protein</fullName>
    </recommendedName>
</protein>
<evidence type="ECO:0000313" key="1">
    <source>
        <dbReference type="EMBL" id="QDX94354.1"/>
    </source>
</evidence>
<name>A0A518VBJ2_BRELA</name>
<evidence type="ECO:0000313" key="2">
    <source>
        <dbReference type="Proteomes" id="UP000319432"/>
    </source>
</evidence>
<dbReference type="Pfam" id="PF14072">
    <property type="entry name" value="DndB"/>
    <property type="match status" value="1"/>
</dbReference>
<dbReference type="AlphaFoldDB" id="A0A518VBJ2"/>
<dbReference type="EMBL" id="CP033464">
    <property type="protein sequence ID" value="QDX94354.1"/>
    <property type="molecule type" value="Genomic_DNA"/>
</dbReference>
<evidence type="ECO:0008006" key="3">
    <source>
        <dbReference type="Google" id="ProtNLM"/>
    </source>
</evidence>